<evidence type="ECO:0000256" key="1">
    <source>
        <dbReference type="ARBA" id="ARBA00004370"/>
    </source>
</evidence>
<dbReference type="GO" id="GO:0016020">
    <property type="term" value="C:membrane"/>
    <property type="evidence" value="ECO:0007669"/>
    <property type="project" value="UniProtKB-SubCell"/>
</dbReference>
<name>A0A6S7G5V7_PARCT</name>
<dbReference type="PROSITE" id="PS50068">
    <property type="entry name" value="LDLRA_2"/>
    <property type="match status" value="3"/>
</dbReference>
<feature type="disulfide bond" evidence="6">
    <location>
        <begin position="822"/>
        <end position="834"/>
    </location>
</feature>
<protein>
    <submittedName>
        <fullName evidence="7">MAM and LDL-receptor class A domain-containing 1-like</fullName>
    </submittedName>
</protein>
<accession>A0A6S7G5V7</accession>
<feature type="disulfide bond" evidence="6">
    <location>
        <begin position="878"/>
        <end position="893"/>
    </location>
</feature>
<dbReference type="CDD" id="cd00112">
    <property type="entry name" value="LDLa"/>
    <property type="match status" value="3"/>
</dbReference>
<feature type="disulfide bond" evidence="6">
    <location>
        <begin position="897"/>
        <end position="909"/>
    </location>
</feature>
<evidence type="ECO:0000256" key="3">
    <source>
        <dbReference type="ARBA" id="ARBA00022989"/>
    </source>
</evidence>
<dbReference type="Gene3D" id="2.60.120.200">
    <property type="match status" value="3"/>
</dbReference>
<dbReference type="PRINTS" id="PR00261">
    <property type="entry name" value="LDLRECEPTOR"/>
</dbReference>
<dbReference type="PROSITE" id="PS50060">
    <property type="entry name" value="MAM_2"/>
    <property type="match status" value="3"/>
</dbReference>
<dbReference type="InterPro" id="IPR023415">
    <property type="entry name" value="LDLR_class-A_CS"/>
</dbReference>
<evidence type="ECO:0000313" key="7">
    <source>
        <dbReference type="EMBL" id="CAB3984347.1"/>
    </source>
</evidence>
<feature type="non-terminal residue" evidence="7">
    <location>
        <position position="1"/>
    </location>
</feature>
<dbReference type="SUPFAM" id="SSF49899">
    <property type="entry name" value="Concanavalin A-like lectins/glucanases"/>
    <property type="match status" value="1"/>
</dbReference>
<feature type="disulfide bond" evidence="6">
    <location>
        <begin position="841"/>
        <end position="856"/>
    </location>
</feature>
<dbReference type="InterPro" id="IPR002172">
    <property type="entry name" value="LDrepeatLR_classA_rpt"/>
</dbReference>
<evidence type="ECO:0000256" key="6">
    <source>
        <dbReference type="PROSITE-ProRule" id="PRU00124"/>
    </source>
</evidence>
<dbReference type="PROSITE" id="PS01209">
    <property type="entry name" value="LDLRA_1"/>
    <property type="match status" value="2"/>
</dbReference>
<evidence type="ECO:0000256" key="2">
    <source>
        <dbReference type="ARBA" id="ARBA00022692"/>
    </source>
</evidence>
<dbReference type="PROSITE" id="PS50262">
    <property type="entry name" value="G_PROTEIN_RECEP_F1_2"/>
    <property type="match status" value="1"/>
</dbReference>
<dbReference type="Pfam" id="PF00057">
    <property type="entry name" value="Ldl_recept_a"/>
    <property type="match status" value="3"/>
</dbReference>
<gene>
    <name evidence="7" type="ORF">PACLA_8A068737</name>
</gene>
<evidence type="ECO:0000256" key="5">
    <source>
        <dbReference type="ARBA" id="ARBA00023157"/>
    </source>
</evidence>
<keyword evidence="3" id="KW-1133">Transmembrane helix</keyword>
<dbReference type="SMART" id="SM00192">
    <property type="entry name" value="LDLa"/>
    <property type="match status" value="3"/>
</dbReference>
<dbReference type="InterPro" id="IPR013320">
    <property type="entry name" value="ConA-like_dom_sf"/>
</dbReference>
<dbReference type="OrthoDB" id="5990060at2759"/>
<evidence type="ECO:0000256" key="4">
    <source>
        <dbReference type="ARBA" id="ARBA00023136"/>
    </source>
</evidence>
<dbReference type="PANTHER" id="PTHR23282:SF101">
    <property type="entry name" value="MAM DOMAIN-CONTAINING PROTEIN"/>
    <property type="match status" value="1"/>
</dbReference>
<dbReference type="InterPro" id="IPR051560">
    <property type="entry name" value="MAM_domain-containing"/>
</dbReference>
<keyword evidence="5 6" id="KW-1015">Disulfide bond</keyword>
<organism evidence="7 8">
    <name type="scientific">Paramuricea clavata</name>
    <name type="common">Red gorgonian</name>
    <name type="synonym">Violescent sea-whip</name>
    <dbReference type="NCBI Taxonomy" id="317549"/>
    <lineage>
        <taxon>Eukaryota</taxon>
        <taxon>Metazoa</taxon>
        <taxon>Cnidaria</taxon>
        <taxon>Anthozoa</taxon>
        <taxon>Octocorallia</taxon>
        <taxon>Malacalcyonacea</taxon>
        <taxon>Plexauridae</taxon>
        <taxon>Paramuricea</taxon>
    </lineage>
</organism>
<comment type="subcellular location">
    <subcellularLocation>
        <location evidence="1">Membrane</location>
    </subcellularLocation>
</comment>
<dbReference type="Gene3D" id="1.20.1070.10">
    <property type="entry name" value="Rhodopsin 7-helix transmembrane proteins"/>
    <property type="match status" value="1"/>
</dbReference>
<dbReference type="SUPFAM" id="SSF81321">
    <property type="entry name" value="Family A G protein-coupled receptor-like"/>
    <property type="match status" value="1"/>
</dbReference>
<evidence type="ECO:0000313" key="8">
    <source>
        <dbReference type="Proteomes" id="UP001152795"/>
    </source>
</evidence>
<dbReference type="SMART" id="SM00137">
    <property type="entry name" value="MAM"/>
    <property type="match status" value="1"/>
</dbReference>
<dbReference type="EMBL" id="CACRXK020000727">
    <property type="protein sequence ID" value="CAB3984347.1"/>
    <property type="molecule type" value="Genomic_DNA"/>
</dbReference>
<reference evidence="7" key="1">
    <citation type="submission" date="2020-04" db="EMBL/GenBank/DDBJ databases">
        <authorList>
            <person name="Alioto T."/>
            <person name="Alioto T."/>
            <person name="Gomez Garrido J."/>
        </authorList>
    </citation>
    <scope>NUCLEOTIDE SEQUENCE</scope>
    <source>
        <strain evidence="7">A484AB</strain>
    </source>
</reference>
<keyword evidence="2" id="KW-0812">Transmembrane</keyword>
<comment type="caution">
    <text evidence="7">The sequence shown here is derived from an EMBL/GenBank/DDBJ whole genome shotgun (WGS) entry which is preliminary data.</text>
</comment>
<dbReference type="InterPro" id="IPR000998">
    <property type="entry name" value="MAM_dom"/>
</dbReference>
<proteinExistence type="predicted"/>
<sequence>MHAIHTGAEDGFAFVQHTGRFDFSKGRVAMLFSHFLTGPVCMKFYFYLYGKNNGLLKIRTAHEISGKEHGNEVLKLYGSHGYKWNFAQIYLDFAPTDIYQVIIKSIINDFDMRTNVIAIDDVSFSNETCEHLPQDSRFNCSFDNGYCGWKLNGTKRVKYDKGLKQYIPLFDPKQQVILQSPNVFAHKACFTLQYLTSRWTTLDESRMFIYVKQASGGQLIPVNDRLLYYGHSKWNTVTVQIETEFVQVLIDFILDNFDVAVANLNLNTEFQGCDSVVEKAFFVSTKKIFKKEYKILKDGRSCDLYPTSYFSAYITPTPEYPVPLYIYSSKHHMTLSERKNNSFRTLVGYFYVSMTWRANTSAIHYDLNEDKNGEYISEFGSSPDEGTWKGNVVYVKKHKIYEDNRNCPPGHLGVGNKCFWFLCKDMEDIIRYPEVRCSMDLSTLASLDASGIKLLGEYLNTIQVKNIEITQLTLGLSRKNKQWIWRDGTVYNDSSSRLGNENNFAVLTWNEPGKKWSLKGVPWLFDNLHLCERRRKNFAYDLRALLILGGESLRFKILITTKNLFWAVPGQLDVKLHLNKKDSTTTVPITYPVNITGIKPIYAHTLTVYGPQSYNRPIPELSAIMGYKINGDCNSTSKIKHSNFTFSDVLSKIGQVLIEPMTLTECQLKWPDLCEENSTVNVHGWRDEIDMSYDNRELHILSSIGNTTSFFSYEWIDYHSFISITGICMEFLYKINGDNNILAIYFKSFAGTEKLAWKLQGNHGNAWNSGRITYWPSESLSFVIKAQTIQPNTTVAIGNILVTTESCKSDVRPIHADPAYVCLSFQFHCANGECVNADLVCDGDENCIDGSDEIFCECLNDEFKCERSGECVDARKLCDDVKDCADSSDEQYCHKSCKAEEFYCPSGLCVPWNLTCNGVWNCPDGADEPSVCSIGEGRNETCSLDNLGCLQYSHSNNTSCRNIAGNCDFGKEGLCTWEQIHNGQDNFDWSFNAGETSSKGTGPKVDHTTRSEKGCRSNIASFNFEIRRHKWIQSMVTFERHVQVFGKTESISIDMDSAIAKRMMFIILTDFLCWFPVIIISVLALTGNLYDPSKQVYAWIAVFVLPVNSSINPLLYTFSTSYVREKFRSLKKANTIKDGFTHQGRTLGNGWRSTQTNGPYIIIVIDLHFTSWRSIAEFIFRKPILNY</sequence>
<dbReference type="AlphaFoldDB" id="A0A6S7G5V7"/>
<dbReference type="Gene3D" id="4.10.400.10">
    <property type="entry name" value="Low-density Lipoprotein Receptor"/>
    <property type="match status" value="3"/>
</dbReference>
<dbReference type="SUPFAM" id="SSF57424">
    <property type="entry name" value="LDL receptor-like module"/>
    <property type="match status" value="3"/>
</dbReference>
<keyword evidence="4" id="KW-0472">Membrane</keyword>
<dbReference type="InterPro" id="IPR017452">
    <property type="entry name" value="GPCR_Rhodpsn_7TM"/>
</dbReference>
<dbReference type="PANTHER" id="PTHR23282">
    <property type="entry name" value="APICAL ENDOSOMAL GLYCOPROTEIN PRECURSOR"/>
    <property type="match status" value="1"/>
</dbReference>
<comment type="caution">
    <text evidence="6">Lacks conserved residue(s) required for the propagation of feature annotation.</text>
</comment>
<feature type="disulfide bond" evidence="6">
    <location>
        <begin position="904"/>
        <end position="922"/>
    </location>
</feature>
<dbReference type="Proteomes" id="UP001152795">
    <property type="component" value="Unassembled WGS sequence"/>
</dbReference>
<feature type="disulfide bond" evidence="6">
    <location>
        <begin position="829"/>
        <end position="847"/>
    </location>
</feature>
<keyword evidence="8" id="KW-1185">Reference proteome</keyword>
<dbReference type="Pfam" id="PF00629">
    <property type="entry name" value="MAM"/>
    <property type="match status" value="2"/>
</dbReference>
<dbReference type="InterPro" id="IPR036055">
    <property type="entry name" value="LDL_receptor-like_sf"/>
</dbReference>